<feature type="transmembrane region" description="Helical" evidence="1">
    <location>
        <begin position="132"/>
        <end position="150"/>
    </location>
</feature>
<protein>
    <submittedName>
        <fullName evidence="3">RarD protein</fullName>
    </submittedName>
</protein>
<feature type="transmembrane region" description="Helical" evidence="1">
    <location>
        <begin position="44"/>
        <end position="63"/>
    </location>
</feature>
<dbReference type="InterPro" id="IPR037185">
    <property type="entry name" value="EmrE-like"/>
</dbReference>
<keyword evidence="1" id="KW-0812">Transmembrane</keyword>
<comment type="caution">
    <text evidence="3">The sequence shown here is derived from an EMBL/GenBank/DDBJ whole genome shotgun (WGS) entry which is preliminary data.</text>
</comment>
<accession>A0A5M7ZZX6</accession>
<feature type="transmembrane region" description="Helical" evidence="1">
    <location>
        <begin position="248"/>
        <end position="265"/>
    </location>
</feature>
<feature type="transmembrane region" description="Helical" evidence="1">
    <location>
        <begin position="214"/>
        <end position="236"/>
    </location>
</feature>
<dbReference type="Proteomes" id="UP000324324">
    <property type="component" value="Unassembled WGS sequence"/>
</dbReference>
<dbReference type="RefSeq" id="WP_150084862.1">
    <property type="nucleotide sequence ID" value="NZ_VWRN01000073.1"/>
</dbReference>
<reference evidence="3 4" key="1">
    <citation type="submission" date="2019-09" db="EMBL/GenBank/DDBJ databases">
        <title>Isolation of a novel species in the genus Cupriavidus from patients with sepsis using whole genome sequencing.</title>
        <authorList>
            <person name="Kweon O.J."/>
            <person name="Lee M.-K."/>
        </authorList>
    </citation>
    <scope>NUCLEOTIDE SEQUENCE [LARGE SCALE GENOMIC DNA]</scope>
    <source>
        <strain evidence="3 4">MKL-01</strain>
    </source>
</reference>
<dbReference type="InterPro" id="IPR000620">
    <property type="entry name" value="EamA_dom"/>
</dbReference>
<dbReference type="SUPFAM" id="SSF103481">
    <property type="entry name" value="Multidrug resistance efflux transporter EmrE"/>
    <property type="match status" value="1"/>
</dbReference>
<feature type="transmembrane region" description="Helical" evidence="1">
    <location>
        <begin position="75"/>
        <end position="96"/>
    </location>
</feature>
<feature type="transmembrane region" description="Helical" evidence="1">
    <location>
        <begin position="12"/>
        <end position="32"/>
    </location>
</feature>
<dbReference type="GO" id="GO:0016020">
    <property type="term" value="C:membrane"/>
    <property type="evidence" value="ECO:0007669"/>
    <property type="project" value="InterPro"/>
</dbReference>
<proteinExistence type="predicted"/>
<sequence length="304" mass="32106">MTLSRPGLPNGMAAAAAGVSANVVFGASSLYWRLLAGIAPTTLVGYRILISLTTLLAILWLTGRLRALRSKLGPRVLALHVAASCLVVGNWAVFIWSSIHGHVVETGLGYLTAPCISIAAGVIVFREKVDKVVAAALLMIAAAIALLLLRSGELQHWLYLTAAISWGGYACLKRFTPLDAVSGLLMETVFLSIGCGLALMFSDMTLALPAGMSTLHLAALAMAGLVSAIPLMLFSYAANHLSLSMNGLLQFVLPTTQFIVATFVYRQPVLANTVMALSLIWLALMAIVARPLLLPRCPASAGRP</sequence>
<feature type="transmembrane region" description="Helical" evidence="1">
    <location>
        <begin position="184"/>
        <end position="202"/>
    </location>
</feature>
<keyword evidence="1" id="KW-0472">Membrane</keyword>
<evidence type="ECO:0000313" key="4">
    <source>
        <dbReference type="Proteomes" id="UP000324324"/>
    </source>
</evidence>
<keyword evidence="4" id="KW-1185">Reference proteome</keyword>
<evidence type="ECO:0000256" key="1">
    <source>
        <dbReference type="SAM" id="Phobius"/>
    </source>
</evidence>
<organism evidence="3 4">
    <name type="scientific">Cupriavidus cauae</name>
    <dbReference type="NCBI Taxonomy" id="2608999"/>
    <lineage>
        <taxon>Bacteria</taxon>
        <taxon>Pseudomonadati</taxon>
        <taxon>Pseudomonadota</taxon>
        <taxon>Betaproteobacteria</taxon>
        <taxon>Burkholderiales</taxon>
        <taxon>Burkholderiaceae</taxon>
        <taxon>Cupriavidus</taxon>
    </lineage>
</organism>
<feature type="domain" description="EamA" evidence="2">
    <location>
        <begin position="17"/>
        <end position="148"/>
    </location>
</feature>
<dbReference type="Pfam" id="PF00892">
    <property type="entry name" value="EamA"/>
    <property type="match status" value="1"/>
</dbReference>
<dbReference type="EMBL" id="VWRN01000073">
    <property type="protein sequence ID" value="KAA6115859.1"/>
    <property type="molecule type" value="Genomic_DNA"/>
</dbReference>
<keyword evidence="1" id="KW-1133">Transmembrane helix</keyword>
<feature type="transmembrane region" description="Helical" evidence="1">
    <location>
        <begin position="271"/>
        <end position="293"/>
    </location>
</feature>
<name>A0A5M7ZZX6_9BURK</name>
<feature type="transmembrane region" description="Helical" evidence="1">
    <location>
        <begin position="108"/>
        <end position="125"/>
    </location>
</feature>
<evidence type="ECO:0000313" key="3">
    <source>
        <dbReference type="EMBL" id="KAA6115859.1"/>
    </source>
</evidence>
<evidence type="ECO:0000259" key="2">
    <source>
        <dbReference type="Pfam" id="PF00892"/>
    </source>
</evidence>
<gene>
    <name evidence="3" type="ORF">F1599_24960</name>
</gene>
<dbReference type="AlphaFoldDB" id="A0A5M7ZZX6"/>